<accession>A0A0D3AXH9</accession>
<dbReference type="Proteomes" id="UP000032141">
    <property type="component" value="Chromosome C2"/>
</dbReference>
<evidence type="ECO:0000259" key="2">
    <source>
        <dbReference type="Pfam" id="PF13963"/>
    </source>
</evidence>
<dbReference type="HOGENOM" id="CLU_1139401_0_0_1"/>
<dbReference type="EnsemblPlants" id="Bo2g156150.1">
    <property type="protein sequence ID" value="Bo2g156150.1"/>
    <property type="gene ID" value="Bo2g156150"/>
</dbReference>
<reference evidence="3" key="2">
    <citation type="submission" date="2015-03" db="UniProtKB">
        <authorList>
            <consortium name="EnsemblPlants"/>
        </authorList>
    </citation>
    <scope>IDENTIFICATION</scope>
</reference>
<dbReference type="Gramene" id="Bo2g156150.1">
    <property type="protein sequence ID" value="Bo2g156150.1"/>
    <property type="gene ID" value="Bo2g156150"/>
</dbReference>
<feature type="compositionally biased region" description="Polar residues" evidence="1">
    <location>
        <begin position="167"/>
        <end position="176"/>
    </location>
</feature>
<evidence type="ECO:0000313" key="4">
    <source>
        <dbReference type="Proteomes" id="UP000032141"/>
    </source>
</evidence>
<protein>
    <recommendedName>
        <fullName evidence="2">Transposase-associated domain-containing protein</fullName>
    </recommendedName>
</protein>
<evidence type="ECO:0000256" key="1">
    <source>
        <dbReference type="SAM" id="MobiDB-lite"/>
    </source>
</evidence>
<evidence type="ECO:0000313" key="3">
    <source>
        <dbReference type="EnsemblPlants" id="Bo2g156150.1"/>
    </source>
</evidence>
<dbReference type="InterPro" id="IPR029480">
    <property type="entry name" value="Transpos_assoc"/>
</dbReference>
<dbReference type="AlphaFoldDB" id="A0A0D3AXH9"/>
<organism evidence="3 4">
    <name type="scientific">Brassica oleracea var. oleracea</name>
    <dbReference type="NCBI Taxonomy" id="109376"/>
    <lineage>
        <taxon>Eukaryota</taxon>
        <taxon>Viridiplantae</taxon>
        <taxon>Streptophyta</taxon>
        <taxon>Embryophyta</taxon>
        <taxon>Tracheophyta</taxon>
        <taxon>Spermatophyta</taxon>
        <taxon>Magnoliopsida</taxon>
        <taxon>eudicotyledons</taxon>
        <taxon>Gunneridae</taxon>
        <taxon>Pentapetalae</taxon>
        <taxon>rosids</taxon>
        <taxon>malvids</taxon>
        <taxon>Brassicales</taxon>
        <taxon>Brassicaceae</taxon>
        <taxon>Brassiceae</taxon>
        <taxon>Brassica</taxon>
    </lineage>
</organism>
<name>A0A0D3AXH9_BRAOL</name>
<feature type="domain" description="Transposase-associated" evidence="2">
    <location>
        <begin position="8"/>
        <end position="88"/>
    </location>
</feature>
<dbReference type="Pfam" id="PF13963">
    <property type="entry name" value="Transpos_assoc"/>
    <property type="match status" value="1"/>
</dbReference>
<feature type="region of interest" description="Disordered" evidence="1">
    <location>
        <begin position="149"/>
        <end position="178"/>
    </location>
</feature>
<sequence>MSSEVYYRSWMDKPHLDPNTNLLTKEYVQGIGEFMRLVQQQPDAKSGMLRCPCSTCNNNKVIKEFDVWTHLYMKGFSRNYEVWYLHGETGYEYGSTSEPQPVSKLQPDIRLEESRTDIDYGVGTAQMVCYISYPRVTYRDDPWVTVTQINPRGRVDGTSDDDEPLQPESTSNTQTVEDLANVELVESFTVFELDAVVHSEPEAEVGEFDEDSD</sequence>
<reference evidence="3 4" key="1">
    <citation type="journal article" date="2014" name="Genome Biol.">
        <title>Transcriptome and methylome profiling reveals relics of genome dominance in the mesopolyploid Brassica oleracea.</title>
        <authorList>
            <person name="Parkin I.A."/>
            <person name="Koh C."/>
            <person name="Tang H."/>
            <person name="Robinson S.J."/>
            <person name="Kagale S."/>
            <person name="Clarke W.E."/>
            <person name="Town C.D."/>
            <person name="Nixon J."/>
            <person name="Krishnakumar V."/>
            <person name="Bidwell S.L."/>
            <person name="Denoeud F."/>
            <person name="Belcram H."/>
            <person name="Links M.G."/>
            <person name="Just J."/>
            <person name="Clarke C."/>
            <person name="Bender T."/>
            <person name="Huebert T."/>
            <person name="Mason A.S."/>
            <person name="Pires J.C."/>
            <person name="Barker G."/>
            <person name="Moore J."/>
            <person name="Walley P.G."/>
            <person name="Manoli S."/>
            <person name="Batley J."/>
            <person name="Edwards D."/>
            <person name="Nelson M.N."/>
            <person name="Wang X."/>
            <person name="Paterson A.H."/>
            <person name="King G."/>
            <person name="Bancroft I."/>
            <person name="Chalhoub B."/>
            <person name="Sharpe A.G."/>
        </authorList>
    </citation>
    <scope>NUCLEOTIDE SEQUENCE</scope>
    <source>
        <strain evidence="3 4">cv. TO1000</strain>
    </source>
</reference>
<proteinExistence type="predicted"/>
<keyword evidence="4" id="KW-1185">Reference proteome</keyword>